<dbReference type="HOGENOM" id="CLU_042555_1_1_1"/>
<feature type="domain" description="Glutamine amidotransferase type-2" evidence="2">
    <location>
        <begin position="1"/>
        <end position="420"/>
    </location>
</feature>
<keyword evidence="4" id="KW-1185">Reference proteome</keyword>
<protein>
    <recommendedName>
        <fullName evidence="2">Glutamine amidotransferase type-2 domain-containing protein</fullName>
    </recommendedName>
</protein>
<dbReference type="InterPro" id="IPR017932">
    <property type="entry name" value="GATase_2_dom"/>
</dbReference>
<accession>A0A0D0AWD4</accession>
<evidence type="ECO:0000256" key="1">
    <source>
        <dbReference type="SAM" id="MobiDB-lite"/>
    </source>
</evidence>
<dbReference type="InterPro" id="IPR029055">
    <property type="entry name" value="Ntn_hydrolases_N"/>
</dbReference>
<dbReference type="Proteomes" id="UP000053593">
    <property type="component" value="Unassembled WGS sequence"/>
</dbReference>
<proteinExistence type="predicted"/>
<dbReference type="AlphaFoldDB" id="A0A0D0AWD4"/>
<dbReference type="GO" id="GO:0005737">
    <property type="term" value="C:cytoplasm"/>
    <property type="evidence" value="ECO:0007669"/>
    <property type="project" value="TreeGrafter"/>
</dbReference>
<name>A0A0D0AWD4_9AGAR</name>
<evidence type="ECO:0000313" key="3">
    <source>
        <dbReference type="EMBL" id="KIK54885.1"/>
    </source>
</evidence>
<dbReference type="PROSITE" id="PS51278">
    <property type="entry name" value="GATASE_TYPE_2"/>
    <property type="match status" value="1"/>
</dbReference>
<feature type="compositionally biased region" description="Basic and acidic residues" evidence="1">
    <location>
        <begin position="313"/>
        <end position="324"/>
    </location>
</feature>
<dbReference type="InterPro" id="IPR052373">
    <property type="entry name" value="Gamma-glu_amide_hydrolase"/>
</dbReference>
<dbReference type="Gene3D" id="3.60.20.10">
    <property type="entry name" value="Glutamine Phosphoribosylpyrophosphate, subunit 1, domain 1"/>
    <property type="match status" value="1"/>
</dbReference>
<evidence type="ECO:0000259" key="2">
    <source>
        <dbReference type="PROSITE" id="PS51278"/>
    </source>
</evidence>
<dbReference type="SUPFAM" id="SSF56235">
    <property type="entry name" value="N-terminal nucleophile aminohydrolases (Ntn hydrolases)"/>
    <property type="match status" value="1"/>
</dbReference>
<dbReference type="PANTHER" id="PTHR43187">
    <property type="entry name" value="GLUTAMINE AMIDOTRANSFERASE DUG3-RELATED"/>
    <property type="match status" value="1"/>
</dbReference>
<dbReference type="GO" id="GO:0008242">
    <property type="term" value="F:omega peptidase activity"/>
    <property type="evidence" value="ECO:0007669"/>
    <property type="project" value="TreeGrafter"/>
</dbReference>
<feature type="region of interest" description="Disordered" evidence="1">
    <location>
        <begin position="295"/>
        <end position="324"/>
    </location>
</feature>
<reference evidence="3 4" key="1">
    <citation type="submission" date="2014-04" db="EMBL/GenBank/DDBJ databases">
        <title>Evolutionary Origins and Diversification of the Mycorrhizal Mutualists.</title>
        <authorList>
            <consortium name="DOE Joint Genome Institute"/>
            <consortium name="Mycorrhizal Genomics Consortium"/>
            <person name="Kohler A."/>
            <person name="Kuo A."/>
            <person name="Nagy L.G."/>
            <person name="Floudas D."/>
            <person name="Copeland A."/>
            <person name="Barry K.W."/>
            <person name="Cichocki N."/>
            <person name="Veneault-Fourrey C."/>
            <person name="LaButti K."/>
            <person name="Lindquist E.A."/>
            <person name="Lipzen A."/>
            <person name="Lundell T."/>
            <person name="Morin E."/>
            <person name="Murat C."/>
            <person name="Riley R."/>
            <person name="Ohm R."/>
            <person name="Sun H."/>
            <person name="Tunlid A."/>
            <person name="Henrissat B."/>
            <person name="Grigoriev I.V."/>
            <person name="Hibbett D.S."/>
            <person name="Martin F."/>
        </authorList>
    </citation>
    <scope>NUCLEOTIDE SEQUENCE [LARGE SCALE GENOMIC DNA]</scope>
    <source>
        <strain evidence="3 4">FD-317 M1</strain>
    </source>
</reference>
<dbReference type="GO" id="GO:0006751">
    <property type="term" value="P:glutathione catabolic process"/>
    <property type="evidence" value="ECO:0007669"/>
    <property type="project" value="TreeGrafter"/>
</dbReference>
<organism evidence="3 4">
    <name type="scientific">Collybiopsis luxurians FD-317 M1</name>
    <dbReference type="NCBI Taxonomy" id="944289"/>
    <lineage>
        <taxon>Eukaryota</taxon>
        <taxon>Fungi</taxon>
        <taxon>Dikarya</taxon>
        <taxon>Basidiomycota</taxon>
        <taxon>Agaricomycotina</taxon>
        <taxon>Agaricomycetes</taxon>
        <taxon>Agaricomycetidae</taxon>
        <taxon>Agaricales</taxon>
        <taxon>Marasmiineae</taxon>
        <taxon>Omphalotaceae</taxon>
        <taxon>Collybiopsis</taxon>
        <taxon>Collybiopsis luxurians</taxon>
    </lineage>
</organism>
<sequence>MGRWVISFSESPRTLRLEDLLIKPDHSIVKQVHERFLPGLLYGLGDADKEELKNRTRLMCNDDGFGAIWYKSDPENNDRDVKPAQYRSIAPIATDLNFKHLCSQTESSCIASHIRDATYPPVIEVNNHPFTFGNIAFQHDGFIASFDIIRFSVLEKINQLQTTVQAHPKTITPSVKDGNYIFALTGNSDTEHLALLFTAYFDIIRAGLLAQAPRHTKLELVENQAMLMALILAADDIQKIQKNHLVGSYKQTSPWDGNFLNIGIVNRGSSLLVTRWRDSPEGQPSSLYISFTAGEKLDPKDKPPLAPPGDDPAETKVESAEDKIKSRPQIQGLHLIVGSEPCTRNKDDWGLFGQNQGLIVNPAGIIELLHLKDAFSPEKIKNHRDILQKLVEYLDAAEPQPPFPMPHIEPDGPEISGMNK</sequence>
<dbReference type="GO" id="GO:0061672">
    <property type="term" value="C:glutathione hydrolase complex"/>
    <property type="evidence" value="ECO:0007669"/>
    <property type="project" value="TreeGrafter"/>
</dbReference>
<dbReference type="OrthoDB" id="444432at2759"/>
<evidence type="ECO:0000313" key="4">
    <source>
        <dbReference type="Proteomes" id="UP000053593"/>
    </source>
</evidence>
<dbReference type="PANTHER" id="PTHR43187:SF1">
    <property type="entry name" value="GLUTAMINE AMIDOTRANSFERASE DUG3-RELATED"/>
    <property type="match status" value="1"/>
</dbReference>
<gene>
    <name evidence="3" type="ORF">GYMLUDRAFT_889244</name>
</gene>
<dbReference type="EMBL" id="KN834811">
    <property type="protein sequence ID" value="KIK54885.1"/>
    <property type="molecule type" value="Genomic_DNA"/>
</dbReference>
<feature type="region of interest" description="Disordered" evidence="1">
    <location>
        <begin position="398"/>
        <end position="420"/>
    </location>
</feature>